<dbReference type="PANTHER" id="PTHR47438:SF1">
    <property type="entry name" value="PHOSPHATE METABOLISM PROTEIN 8-RELATED"/>
    <property type="match status" value="1"/>
</dbReference>
<dbReference type="GO" id="GO:0006206">
    <property type="term" value="P:pyrimidine nucleobase metabolic process"/>
    <property type="evidence" value="ECO:0007669"/>
    <property type="project" value="TreeGrafter"/>
</dbReference>
<dbReference type="GO" id="GO:0009166">
    <property type="term" value="P:nucleotide catabolic process"/>
    <property type="evidence" value="ECO:0007669"/>
    <property type="project" value="TreeGrafter"/>
</dbReference>
<evidence type="ECO:0000313" key="2">
    <source>
        <dbReference type="Proteomes" id="UP000799777"/>
    </source>
</evidence>
<dbReference type="GO" id="GO:0008252">
    <property type="term" value="F:nucleotidase activity"/>
    <property type="evidence" value="ECO:0007669"/>
    <property type="project" value="TreeGrafter"/>
</dbReference>
<dbReference type="InterPro" id="IPR023214">
    <property type="entry name" value="HAD_sf"/>
</dbReference>
<dbReference type="OrthoDB" id="1065058at2759"/>
<proteinExistence type="predicted"/>
<dbReference type="AlphaFoldDB" id="A0A9P4H5M8"/>
<reference evidence="1" key="1">
    <citation type="journal article" date="2020" name="Stud. Mycol.">
        <title>101 Dothideomycetes genomes: a test case for predicting lifestyles and emergence of pathogens.</title>
        <authorList>
            <person name="Haridas S."/>
            <person name="Albert R."/>
            <person name="Binder M."/>
            <person name="Bloem J."/>
            <person name="Labutti K."/>
            <person name="Salamov A."/>
            <person name="Andreopoulos B."/>
            <person name="Baker S."/>
            <person name="Barry K."/>
            <person name="Bills G."/>
            <person name="Bluhm B."/>
            <person name="Cannon C."/>
            <person name="Castanera R."/>
            <person name="Culley D."/>
            <person name="Daum C."/>
            <person name="Ezra D."/>
            <person name="Gonzalez J."/>
            <person name="Henrissat B."/>
            <person name="Kuo A."/>
            <person name="Liang C."/>
            <person name="Lipzen A."/>
            <person name="Lutzoni F."/>
            <person name="Magnuson J."/>
            <person name="Mondo S."/>
            <person name="Nolan M."/>
            <person name="Ohm R."/>
            <person name="Pangilinan J."/>
            <person name="Park H.-J."/>
            <person name="Ramirez L."/>
            <person name="Alfaro M."/>
            <person name="Sun H."/>
            <person name="Tritt A."/>
            <person name="Yoshinaga Y."/>
            <person name="Zwiers L.-H."/>
            <person name="Turgeon B."/>
            <person name="Goodwin S."/>
            <person name="Spatafora J."/>
            <person name="Crous P."/>
            <person name="Grigoriev I."/>
        </authorList>
    </citation>
    <scope>NUCLEOTIDE SEQUENCE</scope>
    <source>
        <strain evidence="1">CBS 110217</strain>
    </source>
</reference>
<organism evidence="1 2">
    <name type="scientific">Setomelanomma holmii</name>
    <dbReference type="NCBI Taxonomy" id="210430"/>
    <lineage>
        <taxon>Eukaryota</taxon>
        <taxon>Fungi</taxon>
        <taxon>Dikarya</taxon>
        <taxon>Ascomycota</taxon>
        <taxon>Pezizomycotina</taxon>
        <taxon>Dothideomycetes</taxon>
        <taxon>Pleosporomycetidae</taxon>
        <taxon>Pleosporales</taxon>
        <taxon>Pleosporineae</taxon>
        <taxon>Phaeosphaeriaceae</taxon>
        <taxon>Setomelanomma</taxon>
    </lineage>
</organism>
<name>A0A9P4H5M8_9PLEO</name>
<evidence type="ECO:0000313" key="1">
    <source>
        <dbReference type="EMBL" id="KAF2027560.1"/>
    </source>
</evidence>
<dbReference type="EMBL" id="ML978224">
    <property type="protein sequence ID" value="KAF2027560.1"/>
    <property type="molecule type" value="Genomic_DNA"/>
</dbReference>
<sequence length="152" mass="17343">MTKPKSNANTVQEAKVLEATEVLIHEFFKTTLALDHDAAHKLRLKYLKEYGLIIEGLAANNGVNPLDFNRVVDDALPLEELIRLDPEITQLFQDIDRTKVKLWLFTSAYINHARRVIRILGIGDHFDGLTYCDYGASAMRCKPHIDMFNKAM</sequence>
<dbReference type="InterPro" id="IPR052791">
    <property type="entry name" value="SSM1_domain"/>
</dbReference>
<dbReference type="SUPFAM" id="SSF56784">
    <property type="entry name" value="HAD-like"/>
    <property type="match status" value="1"/>
</dbReference>
<dbReference type="PANTHER" id="PTHR47438">
    <property type="entry name" value="PHOSPHATE METABOLISM PROTEIN 8-RELATED"/>
    <property type="match status" value="1"/>
</dbReference>
<comment type="caution">
    <text evidence="1">The sequence shown here is derived from an EMBL/GenBank/DDBJ whole genome shotgun (WGS) entry which is preliminary data.</text>
</comment>
<dbReference type="InterPro" id="IPR036412">
    <property type="entry name" value="HAD-like_sf"/>
</dbReference>
<gene>
    <name evidence="1" type="ORF">EK21DRAFT_114647</name>
</gene>
<dbReference type="Pfam" id="PF00702">
    <property type="entry name" value="Hydrolase"/>
    <property type="match status" value="1"/>
</dbReference>
<keyword evidence="2" id="KW-1185">Reference proteome</keyword>
<dbReference type="Gene3D" id="3.40.50.1000">
    <property type="entry name" value="HAD superfamily/HAD-like"/>
    <property type="match status" value="1"/>
</dbReference>
<accession>A0A9P4H5M8</accession>
<dbReference type="Proteomes" id="UP000799777">
    <property type="component" value="Unassembled WGS sequence"/>
</dbReference>
<protein>
    <submittedName>
        <fullName evidence="1">Uncharacterized protein</fullName>
    </submittedName>
</protein>
<dbReference type="Gene3D" id="1.10.150.450">
    <property type="match status" value="1"/>
</dbReference>